<dbReference type="Gene3D" id="3.40.30.10">
    <property type="entry name" value="Glutaredoxin"/>
    <property type="match status" value="1"/>
</dbReference>
<dbReference type="Proteomes" id="UP001158067">
    <property type="component" value="Unassembled WGS sequence"/>
</dbReference>
<dbReference type="SUPFAM" id="SSF52833">
    <property type="entry name" value="Thioredoxin-like"/>
    <property type="match status" value="1"/>
</dbReference>
<dbReference type="InterPro" id="IPR050553">
    <property type="entry name" value="Thioredoxin_ResA/DsbE_sf"/>
</dbReference>
<evidence type="ECO:0000313" key="3">
    <source>
        <dbReference type="EMBL" id="SMP61116.1"/>
    </source>
</evidence>
<sequence>MNFFNNNADTQIQLLTQGGFRCISRLNTCHRILGWFAAAMLVVTSGVALGQDAQRKAPPFELNDQVRDVLVPLFSSIAKADVSRAKVELAVETVLNGEIVNTELSSFQIASRYPDSYTVYHKSADERLRIFADGKQSVVAISPQAYYELPEVLDCQSIVNSSPVALGPYPEPMLALTLAGVDPAMTFLSGMTSLEVVGDVKFRGRTDAIQLRGRQDDGVVWDFWVTDDQYRRPLRLLINLTPMLVATQKVRVPRGYELSLRYDFVSWRVTGEVDDKLFSFRPAKDAKKFASMQAYTKQAEAELAQHPLLGKQAPEYSLQRLDGSKITSKDLKGKIVVLDFWATWCTPCLEAMPVIAKTVQAYADKDVVLLAVNVGENAKLVEGFSKEQDWGVDVTVDPEGRLIDMFTAKKIPLTMVIAPNGIVEAVHVGYPGPKALAKNFKDELDVLVQGGRIASSKTK</sequence>
<dbReference type="Pfam" id="PF09865">
    <property type="entry name" value="DUF2092"/>
    <property type="match status" value="1"/>
</dbReference>
<evidence type="ECO:0000259" key="2">
    <source>
        <dbReference type="PROSITE" id="PS51352"/>
    </source>
</evidence>
<dbReference type="Pfam" id="PF00578">
    <property type="entry name" value="AhpC-TSA"/>
    <property type="match status" value="1"/>
</dbReference>
<proteinExistence type="predicted"/>
<dbReference type="InterPro" id="IPR019207">
    <property type="entry name" value="DUF2092"/>
</dbReference>
<dbReference type="InterPro" id="IPR013766">
    <property type="entry name" value="Thioredoxin_domain"/>
</dbReference>
<keyword evidence="1" id="KW-1133">Transmembrane helix</keyword>
<evidence type="ECO:0000256" key="1">
    <source>
        <dbReference type="SAM" id="Phobius"/>
    </source>
</evidence>
<feature type="transmembrane region" description="Helical" evidence="1">
    <location>
        <begin position="32"/>
        <end position="50"/>
    </location>
</feature>
<dbReference type="EMBL" id="FXUG01000007">
    <property type="protein sequence ID" value="SMP61116.1"/>
    <property type="molecule type" value="Genomic_DNA"/>
</dbReference>
<keyword evidence="1" id="KW-0812">Transmembrane</keyword>
<keyword evidence="3" id="KW-0413">Isomerase</keyword>
<comment type="caution">
    <text evidence="3">The sequence shown here is derived from an EMBL/GenBank/DDBJ whole genome shotgun (WGS) entry which is preliminary data.</text>
</comment>
<dbReference type="PROSITE" id="PS51352">
    <property type="entry name" value="THIOREDOXIN_2"/>
    <property type="match status" value="1"/>
</dbReference>
<gene>
    <name evidence="3" type="ORF">SAMN06265222_10752</name>
</gene>
<dbReference type="PANTHER" id="PTHR42852">
    <property type="entry name" value="THIOL:DISULFIDE INTERCHANGE PROTEIN DSBE"/>
    <property type="match status" value="1"/>
</dbReference>
<reference evidence="3 4" key="1">
    <citation type="submission" date="2017-05" db="EMBL/GenBank/DDBJ databases">
        <authorList>
            <person name="Varghese N."/>
            <person name="Submissions S."/>
        </authorList>
    </citation>
    <scope>NUCLEOTIDE SEQUENCE [LARGE SCALE GENOMIC DNA]</scope>
    <source>
        <strain evidence="3 4">DSM 25457</strain>
    </source>
</reference>
<keyword evidence="4" id="KW-1185">Reference proteome</keyword>
<dbReference type="InterPro" id="IPR036249">
    <property type="entry name" value="Thioredoxin-like_sf"/>
</dbReference>
<evidence type="ECO:0000313" key="4">
    <source>
        <dbReference type="Proteomes" id="UP001158067"/>
    </source>
</evidence>
<accession>A0ABY1Q6C3</accession>
<dbReference type="RefSeq" id="WP_346772166.1">
    <property type="nucleotide sequence ID" value="NZ_FXUG01000007.1"/>
</dbReference>
<keyword evidence="1" id="KW-0472">Membrane</keyword>
<organism evidence="3 4">
    <name type="scientific">Neorhodopirellula lusitana</name>
    <dbReference type="NCBI Taxonomy" id="445327"/>
    <lineage>
        <taxon>Bacteria</taxon>
        <taxon>Pseudomonadati</taxon>
        <taxon>Planctomycetota</taxon>
        <taxon>Planctomycetia</taxon>
        <taxon>Pirellulales</taxon>
        <taxon>Pirellulaceae</taxon>
        <taxon>Neorhodopirellula</taxon>
    </lineage>
</organism>
<dbReference type="InterPro" id="IPR000866">
    <property type="entry name" value="AhpC/TSA"/>
</dbReference>
<name>A0ABY1Q6C3_9BACT</name>
<dbReference type="GO" id="GO:0016853">
    <property type="term" value="F:isomerase activity"/>
    <property type="evidence" value="ECO:0007669"/>
    <property type="project" value="UniProtKB-KW"/>
</dbReference>
<dbReference type="CDD" id="cd02966">
    <property type="entry name" value="TlpA_like_family"/>
    <property type="match status" value="1"/>
</dbReference>
<protein>
    <submittedName>
        <fullName evidence="3">Thiol-disulfide isomerase or thioredoxin</fullName>
    </submittedName>
</protein>
<dbReference type="PANTHER" id="PTHR42852:SF17">
    <property type="entry name" value="THIOREDOXIN-LIKE PROTEIN HI_1115"/>
    <property type="match status" value="1"/>
</dbReference>
<feature type="domain" description="Thioredoxin" evidence="2">
    <location>
        <begin position="307"/>
        <end position="449"/>
    </location>
</feature>